<dbReference type="Gene3D" id="1.25.40.20">
    <property type="entry name" value="Ankyrin repeat-containing domain"/>
    <property type="match status" value="2"/>
</dbReference>
<dbReference type="Proteomes" id="UP000663828">
    <property type="component" value="Unassembled WGS sequence"/>
</dbReference>
<dbReference type="SMART" id="SM00248">
    <property type="entry name" value="ANK"/>
    <property type="match status" value="5"/>
</dbReference>
<dbReference type="PANTHER" id="PTHR24126">
    <property type="entry name" value="ANKYRIN REPEAT, PH AND SEC7 DOMAIN CONTAINING PROTEIN SECG-RELATED"/>
    <property type="match status" value="1"/>
</dbReference>
<feature type="repeat" description="ANK" evidence="3">
    <location>
        <begin position="87"/>
        <end position="123"/>
    </location>
</feature>
<dbReference type="SUPFAM" id="SSF48403">
    <property type="entry name" value="Ankyrin repeat"/>
    <property type="match status" value="1"/>
</dbReference>
<keyword evidence="2 3" id="KW-0040">ANK repeat</keyword>
<accession>A0A815G3B1</accession>
<evidence type="ECO:0000313" key="5">
    <source>
        <dbReference type="Proteomes" id="UP000663828"/>
    </source>
</evidence>
<dbReference type="PANTHER" id="PTHR24126:SF14">
    <property type="entry name" value="ANK_REP_REGION DOMAIN-CONTAINING PROTEIN"/>
    <property type="match status" value="1"/>
</dbReference>
<dbReference type="PROSITE" id="PS50088">
    <property type="entry name" value="ANK_REPEAT"/>
    <property type="match status" value="1"/>
</dbReference>
<evidence type="ECO:0000256" key="1">
    <source>
        <dbReference type="ARBA" id="ARBA00022737"/>
    </source>
</evidence>
<name>A0A815G3B1_ADIRI</name>
<reference evidence="4" key="1">
    <citation type="submission" date="2021-02" db="EMBL/GenBank/DDBJ databases">
        <authorList>
            <person name="Nowell W R."/>
        </authorList>
    </citation>
    <scope>NUCLEOTIDE SEQUENCE</scope>
</reference>
<evidence type="ECO:0000256" key="3">
    <source>
        <dbReference type="PROSITE-ProRule" id="PRU00023"/>
    </source>
</evidence>
<organism evidence="4 5">
    <name type="scientific">Adineta ricciae</name>
    <name type="common">Rotifer</name>
    <dbReference type="NCBI Taxonomy" id="249248"/>
    <lineage>
        <taxon>Eukaryota</taxon>
        <taxon>Metazoa</taxon>
        <taxon>Spiralia</taxon>
        <taxon>Gnathifera</taxon>
        <taxon>Rotifera</taxon>
        <taxon>Eurotatoria</taxon>
        <taxon>Bdelloidea</taxon>
        <taxon>Adinetida</taxon>
        <taxon>Adinetidae</taxon>
        <taxon>Adineta</taxon>
    </lineage>
</organism>
<dbReference type="EMBL" id="CAJNOR010002738">
    <property type="protein sequence ID" value="CAF1333811.1"/>
    <property type="molecule type" value="Genomic_DNA"/>
</dbReference>
<keyword evidence="1" id="KW-0677">Repeat</keyword>
<gene>
    <name evidence="4" type="ORF">XAT740_LOCUS30576</name>
</gene>
<protein>
    <submittedName>
        <fullName evidence="4">Uncharacterized protein</fullName>
    </submittedName>
</protein>
<evidence type="ECO:0000313" key="4">
    <source>
        <dbReference type="EMBL" id="CAF1333811.1"/>
    </source>
</evidence>
<proteinExistence type="predicted"/>
<dbReference type="InterPro" id="IPR036770">
    <property type="entry name" value="Ankyrin_rpt-contain_sf"/>
</dbReference>
<evidence type="ECO:0000256" key="2">
    <source>
        <dbReference type="ARBA" id="ARBA00023043"/>
    </source>
</evidence>
<comment type="caution">
    <text evidence="4">The sequence shown here is derived from an EMBL/GenBank/DDBJ whole genome shotgun (WGS) entry which is preliminary data.</text>
</comment>
<dbReference type="AlphaFoldDB" id="A0A815G3B1"/>
<sequence length="766" mass="88108">MSKNPELFYDNELYELLTKQTVYSNEVLQELNSILHKQPELAALCHPIDGSYLHILCRKSSEQEHVAYRMVYALSNAGADPNVVDAKGNTPLHEVLIRGYLETGFDFIQALFHIGVDQRIVNKEGKIADAYLDDNPQLNALYGGYGEGIWNAIETSNIQETERLVKGFIKINCKHNSSQTLLDKAREINCTEIIRILADYQVTIEFVHSIIACDWDRATLVHQYEGQFIKLNVSDSIHTFTWTRATNRTYSKPLLEFCIDSKSSEPFELIFNSTTLISKIDVNIMCTDGLPFFFHMFDKWISDDIRKQILTNANFGVKSCKGETFLFHLIHLYDRNENQQLVTTFEEILVNQPILLTLRNERGRTVVEEIELTPTLSYNKFRVFYEIIKNTLVNQMKNNLFIERCILNGFGYHLLLLFNDNDVQLPKSVNDLLCLLKVRQGLVASMYELVQAINNDNFGQVQHLLKARANIYLAKDWSGRTCLHLAVLHRCRRILSFICENYVSLINMKDNLNRTALHYACIMHDDTAISILQQAKAKKTRDCFDLLPDDYQKNSDLCCEEFYAQGFPKNALQKELPEISDYLKIAFYFSLKNSIETNLINDLRALNNTMNQMGFSLADFDPNSYLNDWIKGQRYVPLIFVALEHRSVTAIQCLIELGLPLTGRMYITKSINSTNSRCVSFRSRAEELECFDIIGMINDLEDDNELKSIFKRHLSPASTPYSQSPINAMSQVKRQKLPRDETMLTIRSNRTTNNNNSSKSQACILL</sequence>
<keyword evidence="5" id="KW-1185">Reference proteome</keyword>
<dbReference type="Pfam" id="PF12796">
    <property type="entry name" value="Ank_2"/>
    <property type="match status" value="1"/>
</dbReference>
<dbReference type="InterPro" id="IPR002110">
    <property type="entry name" value="Ankyrin_rpt"/>
</dbReference>